<dbReference type="InterPro" id="IPR013325">
    <property type="entry name" value="RNA_pol_sigma_r2"/>
</dbReference>
<evidence type="ECO:0000259" key="5">
    <source>
        <dbReference type="PROSITE" id="PS00622"/>
    </source>
</evidence>
<keyword evidence="7" id="KW-1185">Reference proteome</keyword>
<dbReference type="Proteomes" id="UP000321291">
    <property type="component" value="Chromosome"/>
</dbReference>
<dbReference type="InterPro" id="IPR039425">
    <property type="entry name" value="RNA_pol_sigma-70-like"/>
</dbReference>
<evidence type="ECO:0000256" key="2">
    <source>
        <dbReference type="ARBA" id="ARBA00023015"/>
    </source>
</evidence>
<dbReference type="GO" id="GO:0006352">
    <property type="term" value="P:DNA-templated transcription initiation"/>
    <property type="evidence" value="ECO:0007669"/>
    <property type="project" value="InterPro"/>
</dbReference>
<dbReference type="GO" id="GO:0016987">
    <property type="term" value="F:sigma factor activity"/>
    <property type="evidence" value="ECO:0007669"/>
    <property type="project" value="UniProtKB-KW"/>
</dbReference>
<dbReference type="GO" id="GO:0003677">
    <property type="term" value="F:DNA binding"/>
    <property type="evidence" value="ECO:0007669"/>
    <property type="project" value="InterPro"/>
</dbReference>
<dbReference type="Gene3D" id="1.10.10.10">
    <property type="entry name" value="Winged helix-like DNA-binding domain superfamily/Winged helix DNA-binding domain"/>
    <property type="match status" value="1"/>
</dbReference>
<dbReference type="NCBIfam" id="TIGR02985">
    <property type="entry name" value="Sig70_bacteroi1"/>
    <property type="match status" value="1"/>
</dbReference>
<accession>A0A5B8VPL6</accession>
<dbReference type="Pfam" id="PF04542">
    <property type="entry name" value="Sigma70_r2"/>
    <property type="match status" value="1"/>
</dbReference>
<dbReference type="InterPro" id="IPR036388">
    <property type="entry name" value="WH-like_DNA-bd_sf"/>
</dbReference>
<dbReference type="InterPro" id="IPR000792">
    <property type="entry name" value="Tscrpt_reg_LuxR_C"/>
</dbReference>
<dbReference type="RefSeq" id="WP_146786232.1">
    <property type="nucleotide sequence ID" value="NZ_CP042434.1"/>
</dbReference>
<keyword evidence="3" id="KW-0731">Sigma factor</keyword>
<dbReference type="SUPFAM" id="SSF88659">
    <property type="entry name" value="Sigma3 and sigma4 domains of RNA polymerase sigma factors"/>
    <property type="match status" value="1"/>
</dbReference>
<proteinExistence type="inferred from homology"/>
<comment type="similarity">
    <text evidence="1">Belongs to the sigma-70 factor family. ECF subfamily.</text>
</comment>
<evidence type="ECO:0000256" key="1">
    <source>
        <dbReference type="ARBA" id="ARBA00010641"/>
    </source>
</evidence>
<reference evidence="6 7" key="1">
    <citation type="journal article" date="2017" name="Int. J. Syst. Evol. Microbiol.">
        <title>Arachidicoccus ginsenosidivorans sp. nov., with ginsenoside-converting activity isolated from ginseng cultivating soil.</title>
        <authorList>
            <person name="Siddiqi M.Z."/>
            <person name="Aslam Z."/>
            <person name="Im W.T."/>
        </authorList>
    </citation>
    <scope>NUCLEOTIDE SEQUENCE [LARGE SCALE GENOMIC DNA]</scope>
    <source>
        <strain evidence="6 7">Gsoil 809</strain>
    </source>
</reference>
<organism evidence="6 7">
    <name type="scientific">Arachidicoccus ginsenosidivorans</name>
    <dbReference type="NCBI Taxonomy" id="496057"/>
    <lineage>
        <taxon>Bacteria</taxon>
        <taxon>Pseudomonadati</taxon>
        <taxon>Bacteroidota</taxon>
        <taxon>Chitinophagia</taxon>
        <taxon>Chitinophagales</taxon>
        <taxon>Chitinophagaceae</taxon>
        <taxon>Arachidicoccus</taxon>
    </lineage>
</organism>
<evidence type="ECO:0000256" key="4">
    <source>
        <dbReference type="ARBA" id="ARBA00023163"/>
    </source>
</evidence>
<evidence type="ECO:0000256" key="3">
    <source>
        <dbReference type="ARBA" id="ARBA00023082"/>
    </source>
</evidence>
<dbReference type="EMBL" id="CP042434">
    <property type="protein sequence ID" value="QEC73574.1"/>
    <property type="molecule type" value="Genomic_DNA"/>
</dbReference>
<dbReference type="InterPro" id="IPR013249">
    <property type="entry name" value="RNA_pol_sigma70_r4_t2"/>
</dbReference>
<keyword evidence="4" id="KW-0804">Transcription</keyword>
<name>A0A5B8VPL6_9BACT</name>
<dbReference type="SMART" id="SM00421">
    <property type="entry name" value="HTH_LUXR"/>
    <property type="match status" value="1"/>
</dbReference>
<dbReference type="SUPFAM" id="SSF88946">
    <property type="entry name" value="Sigma2 domain of RNA polymerase sigma factors"/>
    <property type="match status" value="1"/>
</dbReference>
<feature type="domain" description="HTH luxR-type" evidence="5">
    <location>
        <begin position="147"/>
        <end position="174"/>
    </location>
</feature>
<dbReference type="InterPro" id="IPR013324">
    <property type="entry name" value="RNA_pol_sigma_r3/r4-like"/>
</dbReference>
<dbReference type="KEGG" id="agi:FSB73_19810"/>
<dbReference type="OrthoDB" id="799938at2"/>
<dbReference type="AlphaFoldDB" id="A0A5B8VPL6"/>
<dbReference type="PANTHER" id="PTHR43133">
    <property type="entry name" value="RNA POLYMERASE ECF-TYPE SIGMA FACTO"/>
    <property type="match status" value="1"/>
</dbReference>
<dbReference type="Pfam" id="PF08281">
    <property type="entry name" value="Sigma70_r4_2"/>
    <property type="match status" value="1"/>
</dbReference>
<dbReference type="CDD" id="cd06171">
    <property type="entry name" value="Sigma70_r4"/>
    <property type="match status" value="1"/>
</dbReference>
<dbReference type="InterPro" id="IPR014284">
    <property type="entry name" value="RNA_pol_sigma-70_dom"/>
</dbReference>
<keyword evidence="2" id="KW-0805">Transcription regulation</keyword>
<sequence length="197" mass="23074">MQSLESYPDEQLLQLMTTGSENAFTVLYSRYHNKLYNFAFQLSGSAEEAKDVVHDVFSCLWEKRDSFQGKEIFASYLFKMIRNYSIDHLRRFSKKMQILHELTPVVNETAGADQWVICKELEQKIQASLNLLPPRQKEIFILHRQQGLKYTEIAAALGLSKSTVENHFSRAIEKLRKSFEFEYELLVIAPLLFLIWK</sequence>
<protein>
    <submittedName>
        <fullName evidence="6">RNA polymerase sigma-70 factor</fullName>
    </submittedName>
</protein>
<dbReference type="PROSITE" id="PS00622">
    <property type="entry name" value="HTH_LUXR_1"/>
    <property type="match status" value="1"/>
</dbReference>
<dbReference type="InterPro" id="IPR014327">
    <property type="entry name" value="RNA_pol_sigma70_bacteroid"/>
</dbReference>
<dbReference type="InterPro" id="IPR007627">
    <property type="entry name" value="RNA_pol_sigma70_r2"/>
</dbReference>
<evidence type="ECO:0000313" key="6">
    <source>
        <dbReference type="EMBL" id="QEC73574.1"/>
    </source>
</evidence>
<dbReference type="NCBIfam" id="TIGR02937">
    <property type="entry name" value="sigma70-ECF"/>
    <property type="match status" value="1"/>
</dbReference>
<dbReference type="Gene3D" id="1.10.1740.10">
    <property type="match status" value="1"/>
</dbReference>
<dbReference type="PANTHER" id="PTHR43133:SF46">
    <property type="entry name" value="RNA POLYMERASE SIGMA-70 FACTOR ECF SUBFAMILY"/>
    <property type="match status" value="1"/>
</dbReference>
<evidence type="ECO:0000313" key="7">
    <source>
        <dbReference type="Proteomes" id="UP000321291"/>
    </source>
</evidence>
<gene>
    <name evidence="6" type="ORF">FSB73_19810</name>
</gene>